<dbReference type="HAMAP" id="MF_00265">
    <property type="entry name" value="VapC_Nob1"/>
    <property type="match status" value="1"/>
</dbReference>
<proteinExistence type="inferred from homology"/>
<dbReference type="EC" id="3.1.-.-" evidence="6"/>
<organism evidence="8 9">
    <name type="scientific">Kibdelosporangium aridum</name>
    <dbReference type="NCBI Taxonomy" id="2030"/>
    <lineage>
        <taxon>Bacteria</taxon>
        <taxon>Bacillati</taxon>
        <taxon>Actinomycetota</taxon>
        <taxon>Actinomycetes</taxon>
        <taxon>Pseudonocardiales</taxon>
        <taxon>Pseudonocardiaceae</taxon>
        <taxon>Kibdelosporangium</taxon>
    </lineage>
</organism>
<dbReference type="GO" id="GO:0090729">
    <property type="term" value="F:toxin activity"/>
    <property type="evidence" value="ECO:0007669"/>
    <property type="project" value="UniProtKB-KW"/>
</dbReference>
<dbReference type="GO" id="GO:0016787">
    <property type="term" value="F:hydrolase activity"/>
    <property type="evidence" value="ECO:0007669"/>
    <property type="project" value="UniProtKB-KW"/>
</dbReference>
<keyword evidence="4 6" id="KW-0378">Hydrolase</keyword>
<comment type="cofactor">
    <cofactor evidence="6">
        <name>Mg(2+)</name>
        <dbReference type="ChEBI" id="CHEBI:18420"/>
    </cofactor>
</comment>
<feature type="domain" description="PIN" evidence="7">
    <location>
        <begin position="30"/>
        <end position="147"/>
    </location>
</feature>
<evidence type="ECO:0000256" key="4">
    <source>
        <dbReference type="ARBA" id="ARBA00022801"/>
    </source>
</evidence>
<dbReference type="GO" id="GO:0000287">
    <property type="term" value="F:magnesium ion binding"/>
    <property type="evidence" value="ECO:0007669"/>
    <property type="project" value="UniProtKB-UniRule"/>
</dbReference>
<dbReference type="GO" id="GO:0004540">
    <property type="term" value="F:RNA nuclease activity"/>
    <property type="evidence" value="ECO:0007669"/>
    <property type="project" value="InterPro"/>
</dbReference>
<dbReference type="InterPro" id="IPR002716">
    <property type="entry name" value="PIN_dom"/>
</dbReference>
<dbReference type="SUPFAM" id="SSF88723">
    <property type="entry name" value="PIN domain-like"/>
    <property type="match status" value="1"/>
</dbReference>
<evidence type="ECO:0000256" key="2">
    <source>
        <dbReference type="ARBA" id="ARBA00022722"/>
    </source>
</evidence>
<accession>A0A428ZFY7</accession>
<evidence type="ECO:0000256" key="6">
    <source>
        <dbReference type="HAMAP-Rule" id="MF_00265"/>
    </source>
</evidence>
<comment type="caution">
    <text evidence="8">The sequence shown here is derived from an EMBL/GenBank/DDBJ whole genome shotgun (WGS) entry which is preliminary data.</text>
</comment>
<dbReference type="OrthoDB" id="9792015at2"/>
<dbReference type="CDD" id="cd18692">
    <property type="entry name" value="PIN_VapC-like"/>
    <property type="match status" value="1"/>
</dbReference>
<evidence type="ECO:0000259" key="7">
    <source>
        <dbReference type="Pfam" id="PF01850"/>
    </source>
</evidence>
<keyword evidence="3 6" id="KW-0479">Metal-binding</keyword>
<feature type="binding site" evidence="6">
    <location>
        <position position="33"/>
    </location>
    <ligand>
        <name>Mg(2+)</name>
        <dbReference type="ChEBI" id="CHEBI:18420"/>
    </ligand>
</feature>
<evidence type="ECO:0000313" key="9">
    <source>
        <dbReference type="Proteomes" id="UP000287547"/>
    </source>
</evidence>
<evidence type="ECO:0000256" key="5">
    <source>
        <dbReference type="ARBA" id="ARBA00022842"/>
    </source>
</evidence>
<evidence type="ECO:0000256" key="1">
    <source>
        <dbReference type="ARBA" id="ARBA00022649"/>
    </source>
</evidence>
<dbReference type="InterPro" id="IPR029060">
    <property type="entry name" value="PIN-like_dom_sf"/>
</dbReference>
<dbReference type="Gene3D" id="3.40.50.1010">
    <property type="entry name" value="5'-nuclease"/>
    <property type="match status" value="1"/>
</dbReference>
<evidence type="ECO:0000313" key="8">
    <source>
        <dbReference type="EMBL" id="RSM86975.1"/>
    </source>
</evidence>
<keyword evidence="1 6" id="KW-1277">Toxin-antitoxin system</keyword>
<dbReference type="InterPro" id="IPR022907">
    <property type="entry name" value="VapC_family"/>
</dbReference>
<reference evidence="8 9" key="1">
    <citation type="submission" date="2018-05" db="EMBL/GenBank/DDBJ databases">
        <title>Evolution of GPA BGCs.</title>
        <authorList>
            <person name="Waglechner N."/>
            <person name="Wright G.D."/>
        </authorList>
    </citation>
    <scope>NUCLEOTIDE SEQUENCE [LARGE SCALE GENOMIC DNA]</scope>
    <source>
        <strain evidence="8 9">A82846</strain>
    </source>
</reference>
<gene>
    <name evidence="6" type="primary">vapC</name>
    <name evidence="8" type="ORF">DMH04_12055</name>
</gene>
<dbReference type="Pfam" id="PF01850">
    <property type="entry name" value="PIN"/>
    <property type="match status" value="1"/>
</dbReference>
<comment type="function">
    <text evidence="6">Toxic component of a toxin-antitoxin (TA) system. An RNase.</text>
</comment>
<sequence>MDPRGNKRPRGTTQASRRNHRVISAIPELVFVDTNVLVYAHDEGDPARNTIAIATLTKLWETDTGALSTQVLQEFYSVATRKLNMSHAEARDTVSDFSEWCATDTDAQLLVSASALCEQYQLSWRDALIVEAALRCGATTLLSEDMRHGQTFGSLTIRNPFVES</sequence>
<comment type="similarity">
    <text evidence="6">Belongs to the PINc/VapC protein family.</text>
</comment>
<keyword evidence="5 6" id="KW-0460">Magnesium</keyword>
<keyword evidence="6" id="KW-0800">Toxin</keyword>
<evidence type="ECO:0000256" key="3">
    <source>
        <dbReference type="ARBA" id="ARBA00022723"/>
    </source>
</evidence>
<dbReference type="AlphaFoldDB" id="A0A428ZFY7"/>
<dbReference type="EMBL" id="QHKI01000007">
    <property type="protein sequence ID" value="RSM86975.1"/>
    <property type="molecule type" value="Genomic_DNA"/>
</dbReference>
<keyword evidence="2 6" id="KW-0540">Nuclease</keyword>
<dbReference type="Proteomes" id="UP000287547">
    <property type="component" value="Unassembled WGS sequence"/>
</dbReference>
<protein>
    <recommendedName>
        <fullName evidence="6">Ribonuclease VapC</fullName>
        <shortName evidence="6">RNase VapC</shortName>
        <ecNumber evidence="6">3.1.-.-</ecNumber>
    </recommendedName>
    <alternativeName>
        <fullName evidence="6">Toxin VapC</fullName>
    </alternativeName>
</protein>
<feature type="binding site" evidence="6">
    <location>
        <position position="126"/>
    </location>
    <ligand>
        <name>Mg(2+)</name>
        <dbReference type="ChEBI" id="CHEBI:18420"/>
    </ligand>
</feature>
<name>A0A428ZFY7_KIBAR</name>